<evidence type="ECO:0000256" key="2">
    <source>
        <dbReference type="ARBA" id="ARBA00022490"/>
    </source>
</evidence>
<evidence type="ECO:0000256" key="6">
    <source>
        <dbReference type="HAMAP-Rule" id="MF_00801"/>
    </source>
</evidence>
<dbReference type="RefSeq" id="WP_097643523.1">
    <property type="nucleotide sequence ID" value="NZ_NQWI01000025.1"/>
</dbReference>
<feature type="binding site" evidence="6">
    <location>
        <position position="37"/>
    </location>
    <ligand>
        <name>Mg(2+)</name>
        <dbReference type="ChEBI" id="CHEBI:18420"/>
    </ligand>
</feature>
<evidence type="ECO:0000313" key="7">
    <source>
        <dbReference type="EMBL" id="PDW03640.1"/>
    </source>
</evidence>
<dbReference type="AlphaFoldDB" id="A0A2A6RLB6"/>
<keyword evidence="2 6" id="KW-0963">Cytoplasm</keyword>
<evidence type="ECO:0000256" key="4">
    <source>
        <dbReference type="ARBA" id="ARBA00022759"/>
    </source>
</evidence>
<comment type="similarity">
    <text evidence="6">Belongs to the endonuclease V family.</text>
</comment>
<dbReference type="GO" id="GO:0003727">
    <property type="term" value="F:single-stranded RNA binding"/>
    <property type="evidence" value="ECO:0007669"/>
    <property type="project" value="TreeGrafter"/>
</dbReference>
<evidence type="ECO:0000256" key="5">
    <source>
        <dbReference type="ARBA" id="ARBA00022801"/>
    </source>
</evidence>
<comment type="function">
    <text evidence="6">DNA repair enzyme involved in the repair of deaminated bases. Selectively cleaves double-stranded DNA at the second phosphodiester bond 3' to a deoxyinosine leaving behind the intact lesion on the nicked DNA.</text>
</comment>
<keyword evidence="3 6" id="KW-0540">Nuclease</keyword>
<dbReference type="HAMAP" id="MF_00801">
    <property type="entry name" value="Endonuclease_5"/>
    <property type="match status" value="1"/>
</dbReference>
<comment type="subcellular location">
    <subcellularLocation>
        <location evidence="1 6">Cytoplasm</location>
    </subcellularLocation>
</comment>
<dbReference type="GO" id="GO:0043737">
    <property type="term" value="F:deoxyribonuclease V activity"/>
    <property type="evidence" value="ECO:0007669"/>
    <property type="project" value="UniProtKB-UniRule"/>
</dbReference>
<gene>
    <name evidence="6" type="primary">nfi</name>
    <name evidence="7" type="ORF">CJ255_07795</name>
</gene>
<dbReference type="Gene3D" id="3.30.2170.10">
    <property type="entry name" value="archaeoglobus fulgidus dsm 4304 superfamily"/>
    <property type="match status" value="1"/>
</dbReference>
<comment type="caution">
    <text evidence="7">The sequence shown here is derived from an EMBL/GenBank/DDBJ whole genome shotgun (WGS) entry which is preliminary data.</text>
</comment>
<dbReference type="CDD" id="cd06559">
    <property type="entry name" value="Endonuclease_V"/>
    <property type="match status" value="1"/>
</dbReference>
<keyword evidence="4 6" id="KW-0255">Endonuclease</keyword>
<evidence type="ECO:0000256" key="1">
    <source>
        <dbReference type="ARBA" id="ARBA00004496"/>
    </source>
</evidence>
<keyword evidence="6" id="KW-0460">Magnesium</keyword>
<dbReference type="EC" id="3.1.21.7" evidence="6"/>
<sequence>MDWPTRVDAALALQQALRTQVHLCDEPELPRTVAGVDGGFVDNGATVRAAAVLLRLPDLQPVAQAVAYVPVRFPYVPSLLSFREAPAIIAALEQLGQRPDLVICDGQGLAHPRRFGLACHLGVYCDLPTIGCAKTRLIGQHEPLGNERGACTALMHEGEQLGWVLRTRSGVKPVYVSPGHRVSLARAANLVMACTTRYRLPEPTRLAHQVASGKTVSVPSDKQNSQ</sequence>
<dbReference type="InterPro" id="IPR007581">
    <property type="entry name" value="Endonuclease-V"/>
</dbReference>
<organism evidence="7 8">
    <name type="scientific">Candidatus Viridilinea mediisalina</name>
    <dbReference type="NCBI Taxonomy" id="2024553"/>
    <lineage>
        <taxon>Bacteria</taxon>
        <taxon>Bacillati</taxon>
        <taxon>Chloroflexota</taxon>
        <taxon>Chloroflexia</taxon>
        <taxon>Chloroflexales</taxon>
        <taxon>Chloroflexineae</taxon>
        <taxon>Oscillochloridaceae</taxon>
        <taxon>Candidatus Viridilinea</taxon>
    </lineage>
</organism>
<comment type="catalytic activity">
    <reaction evidence="6">
        <text>Endonucleolytic cleavage at apurinic or apyrimidinic sites to products with a 5'-phosphate.</text>
        <dbReference type="EC" id="3.1.21.7"/>
    </reaction>
</comment>
<keyword evidence="6" id="KW-0227">DNA damage</keyword>
<protein>
    <recommendedName>
        <fullName evidence="6">Endonuclease V</fullName>
        <ecNumber evidence="6">3.1.21.7</ecNumber>
    </recommendedName>
    <alternativeName>
        <fullName evidence="6">Deoxyinosine 3'endonuclease</fullName>
    </alternativeName>
    <alternativeName>
        <fullName evidence="6">Deoxyribonuclease V</fullName>
        <shortName evidence="6">DNase V</shortName>
    </alternativeName>
</protein>
<feature type="binding site" evidence="6">
    <location>
        <position position="105"/>
    </location>
    <ligand>
        <name>Mg(2+)</name>
        <dbReference type="ChEBI" id="CHEBI:18420"/>
    </ligand>
</feature>
<accession>A0A2A6RLB6</accession>
<reference evidence="8" key="1">
    <citation type="submission" date="2017-08" db="EMBL/GenBank/DDBJ databases">
        <authorList>
            <person name="Grouzdev D.S."/>
            <person name="Gaisin V.A."/>
            <person name="Rysina M.S."/>
            <person name="Gorlenko V.M."/>
        </authorList>
    </citation>
    <scope>NUCLEOTIDE SEQUENCE [LARGE SCALE GENOMIC DNA]</scope>
    <source>
        <strain evidence="8">Kir15-3F</strain>
    </source>
</reference>
<dbReference type="EMBL" id="NQWI01000025">
    <property type="protein sequence ID" value="PDW03640.1"/>
    <property type="molecule type" value="Genomic_DNA"/>
</dbReference>
<keyword evidence="8" id="KW-1185">Reference proteome</keyword>
<proteinExistence type="inferred from homology"/>
<dbReference type="Pfam" id="PF04493">
    <property type="entry name" value="Endonuclease_5"/>
    <property type="match status" value="1"/>
</dbReference>
<keyword evidence="6" id="KW-0479">Metal-binding</keyword>
<evidence type="ECO:0000313" key="8">
    <source>
        <dbReference type="Proteomes" id="UP000220527"/>
    </source>
</evidence>
<evidence type="ECO:0000256" key="3">
    <source>
        <dbReference type="ARBA" id="ARBA00022722"/>
    </source>
</evidence>
<keyword evidence="6" id="KW-0234">DNA repair</keyword>
<dbReference type="GO" id="GO:0005737">
    <property type="term" value="C:cytoplasm"/>
    <property type="evidence" value="ECO:0007669"/>
    <property type="project" value="UniProtKB-SubCell"/>
</dbReference>
<dbReference type="NCBIfam" id="NF008629">
    <property type="entry name" value="PRK11617.1"/>
    <property type="match status" value="1"/>
</dbReference>
<dbReference type="PANTHER" id="PTHR28511:SF1">
    <property type="entry name" value="ENDONUCLEASE V"/>
    <property type="match status" value="1"/>
</dbReference>
<feature type="site" description="Interaction with target DNA" evidence="6">
    <location>
        <position position="75"/>
    </location>
</feature>
<keyword evidence="5 6" id="KW-0378">Hydrolase</keyword>
<dbReference type="GO" id="GO:0000287">
    <property type="term" value="F:magnesium ion binding"/>
    <property type="evidence" value="ECO:0007669"/>
    <property type="project" value="UniProtKB-UniRule"/>
</dbReference>
<dbReference type="Proteomes" id="UP000220527">
    <property type="component" value="Unassembled WGS sequence"/>
</dbReference>
<dbReference type="OrthoDB" id="9790916at2"/>
<dbReference type="GO" id="GO:0016891">
    <property type="term" value="F:RNA endonuclease activity producing 5'-phosphomonoesters, hydrolytic mechanism"/>
    <property type="evidence" value="ECO:0007669"/>
    <property type="project" value="TreeGrafter"/>
</dbReference>
<comment type="cofactor">
    <cofactor evidence="6">
        <name>Mg(2+)</name>
        <dbReference type="ChEBI" id="CHEBI:18420"/>
    </cofactor>
</comment>
<name>A0A2A6RLB6_9CHLR</name>
<dbReference type="PANTHER" id="PTHR28511">
    <property type="entry name" value="ENDONUCLEASE V"/>
    <property type="match status" value="1"/>
</dbReference>
<dbReference type="GO" id="GO:0006281">
    <property type="term" value="P:DNA repair"/>
    <property type="evidence" value="ECO:0007669"/>
    <property type="project" value="UniProtKB-UniRule"/>
</dbReference>